<evidence type="ECO:0008006" key="7">
    <source>
        <dbReference type="Google" id="ProtNLM"/>
    </source>
</evidence>
<evidence type="ECO:0000256" key="5">
    <source>
        <dbReference type="SAM" id="Phobius"/>
    </source>
</evidence>
<keyword evidence="4 5" id="KW-0472">Membrane</keyword>
<sequence length="221" mass="26331">MINNFYEGLPYFFILFITILFNRRSIQGVINQLKPIFYYFPMMLIFYLLFSFYLTDNSIKQILSEAFFGFIKIILMIGVMSLFFESTHTENFINIFRSMWFRTKLKWKWPENIFLFLSITLRFYPTVELNWNSLLNTRRSLGLKSGFTHFEKLKIAAKILPALILYQLHLADDIANAMELRGYGRKFPRGITHLIDFRLIHLAQITLILFGYWGIDLIVSK</sequence>
<dbReference type="GO" id="GO:0005886">
    <property type="term" value="C:plasma membrane"/>
    <property type="evidence" value="ECO:0007669"/>
    <property type="project" value="UniProtKB-ARBA"/>
</dbReference>
<keyword evidence="3 5" id="KW-1133">Transmembrane helix</keyword>
<organism evidence="6">
    <name type="scientific">marine metagenome</name>
    <dbReference type="NCBI Taxonomy" id="408172"/>
    <lineage>
        <taxon>unclassified sequences</taxon>
        <taxon>metagenomes</taxon>
        <taxon>ecological metagenomes</taxon>
    </lineage>
</organism>
<feature type="transmembrane region" description="Helical" evidence="5">
    <location>
        <begin position="36"/>
        <end position="54"/>
    </location>
</feature>
<dbReference type="AlphaFoldDB" id="A0A381V423"/>
<feature type="transmembrane region" description="Helical" evidence="5">
    <location>
        <begin position="6"/>
        <end position="24"/>
    </location>
</feature>
<proteinExistence type="predicted"/>
<reference evidence="6" key="1">
    <citation type="submission" date="2018-05" db="EMBL/GenBank/DDBJ databases">
        <authorList>
            <person name="Lanie J.A."/>
            <person name="Ng W.-L."/>
            <person name="Kazmierczak K.M."/>
            <person name="Andrzejewski T.M."/>
            <person name="Davidsen T.M."/>
            <person name="Wayne K.J."/>
            <person name="Tettelin H."/>
            <person name="Glass J.I."/>
            <person name="Rusch D."/>
            <person name="Podicherti R."/>
            <person name="Tsui H.-C.T."/>
            <person name="Winkler M.E."/>
        </authorList>
    </citation>
    <scope>NUCLEOTIDE SEQUENCE</scope>
</reference>
<dbReference type="CDD" id="cd16914">
    <property type="entry name" value="EcfT"/>
    <property type="match status" value="1"/>
</dbReference>
<dbReference type="EMBL" id="UINC01007800">
    <property type="protein sequence ID" value="SVA35140.1"/>
    <property type="molecule type" value="Genomic_DNA"/>
</dbReference>
<evidence type="ECO:0000256" key="3">
    <source>
        <dbReference type="ARBA" id="ARBA00022989"/>
    </source>
</evidence>
<evidence type="ECO:0000313" key="6">
    <source>
        <dbReference type="EMBL" id="SVA35140.1"/>
    </source>
</evidence>
<keyword evidence="2 5" id="KW-0812">Transmembrane</keyword>
<feature type="transmembrane region" description="Helical" evidence="5">
    <location>
        <begin position="105"/>
        <end position="124"/>
    </location>
</feature>
<evidence type="ECO:0000256" key="4">
    <source>
        <dbReference type="ARBA" id="ARBA00023136"/>
    </source>
</evidence>
<evidence type="ECO:0000256" key="2">
    <source>
        <dbReference type="ARBA" id="ARBA00022692"/>
    </source>
</evidence>
<name>A0A381V423_9ZZZZ</name>
<feature type="transmembrane region" description="Helical" evidence="5">
    <location>
        <begin position="66"/>
        <end position="84"/>
    </location>
</feature>
<protein>
    <recommendedName>
        <fullName evidence="7">Cobalt transport protein</fullName>
    </recommendedName>
</protein>
<gene>
    <name evidence="6" type="ORF">METZ01_LOCUS87994</name>
</gene>
<comment type="subcellular location">
    <subcellularLocation>
        <location evidence="1">Membrane</location>
        <topology evidence="1">Multi-pass membrane protein</topology>
    </subcellularLocation>
</comment>
<feature type="transmembrane region" description="Helical" evidence="5">
    <location>
        <begin position="199"/>
        <end position="219"/>
    </location>
</feature>
<accession>A0A381V423</accession>
<evidence type="ECO:0000256" key="1">
    <source>
        <dbReference type="ARBA" id="ARBA00004141"/>
    </source>
</evidence>
<dbReference type="InterPro" id="IPR003339">
    <property type="entry name" value="ABC/ECF_trnsptr_transmembrane"/>
</dbReference>